<keyword evidence="1" id="KW-0805">Transcription regulation</keyword>
<gene>
    <name evidence="6" type="ORF">MOO47_03265</name>
</gene>
<evidence type="ECO:0000256" key="3">
    <source>
        <dbReference type="ARBA" id="ARBA00023163"/>
    </source>
</evidence>
<reference evidence="6 7" key="1">
    <citation type="journal article" date="2022" name="Int. J. Syst. Evol. Microbiol.">
        <title>Apilactobacillus apisilvae sp. nov., Nicolia spurrieriana gen. nov. sp. nov., Bombilactobacillus folatiphilus sp. nov. and Bombilactobacillus thymidiniphilus sp. nov., four new lactic acid bacterial isolates from stingless bees Tetragonula carbonaria and Austroplebeia australis.</title>
        <authorList>
            <person name="Oliphant S.A."/>
            <person name="Watson-Haigh N.S."/>
            <person name="Sumby K.M."/>
            <person name="Gardner J."/>
            <person name="Groom S."/>
            <person name="Jiranek V."/>
        </authorList>
    </citation>
    <scope>NUCLEOTIDE SEQUENCE [LARGE SCALE GENOMIC DNA]</scope>
    <source>
        <strain evidence="6 7">SG4_A1</strain>
    </source>
</reference>
<dbReference type="CDD" id="cd05013">
    <property type="entry name" value="SIS_RpiR"/>
    <property type="match status" value="1"/>
</dbReference>
<sequence>MVQQKLTPTQNVIYQYIMDHKSVVKDYSLRQLAAKLKVAPASVVRTVKKLGYRHYYELCAQLDQEVQGQVRVDDITYQASTFFRQQFKQQYEQSIKQFQKMILPTTNFIFFGVGTSGDLAGYGARQFVNNGQIAFAMNDPFNPTQLGRNSYRNYVVMILSVSGETEQTIDQAVNFQDQGAQVVSITNTSSNTLAGLSDINFSYSITPRIIGNSINLTSQLPVVYLLERLAQATHTHSVNSLGTGVKRTQ</sequence>
<evidence type="ECO:0000313" key="7">
    <source>
        <dbReference type="Proteomes" id="UP000831947"/>
    </source>
</evidence>
<keyword evidence="2" id="KW-0238">DNA-binding</keyword>
<protein>
    <submittedName>
        <fullName evidence="6">MurR/RpiR family transcriptional regulator</fullName>
    </submittedName>
</protein>
<dbReference type="InterPro" id="IPR047640">
    <property type="entry name" value="RpiR-like"/>
</dbReference>
<keyword evidence="7" id="KW-1185">Reference proteome</keyword>
<proteinExistence type="predicted"/>
<dbReference type="Gene3D" id="1.10.10.10">
    <property type="entry name" value="Winged helix-like DNA-binding domain superfamily/Winged helix DNA-binding domain"/>
    <property type="match status" value="1"/>
</dbReference>
<organism evidence="6 7">
    <name type="scientific">Bombilactobacillus thymidiniphilus</name>
    <dbReference type="NCBI Taxonomy" id="2923363"/>
    <lineage>
        <taxon>Bacteria</taxon>
        <taxon>Bacillati</taxon>
        <taxon>Bacillota</taxon>
        <taxon>Bacilli</taxon>
        <taxon>Lactobacillales</taxon>
        <taxon>Lactobacillaceae</taxon>
        <taxon>Bombilactobacillus</taxon>
    </lineage>
</organism>
<evidence type="ECO:0000256" key="1">
    <source>
        <dbReference type="ARBA" id="ARBA00023015"/>
    </source>
</evidence>
<dbReference type="InterPro" id="IPR036388">
    <property type="entry name" value="WH-like_DNA-bd_sf"/>
</dbReference>
<dbReference type="PANTHER" id="PTHR30514:SF1">
    <property type="entry name" value="HTH-TYPE TRANSCRIPTIONAL REGULATOR HEXR-RELATED"/>
    <property type="match status" value="1"/>
</dbReference>
<dbReference type="SUPFAM" id="SSF46689">
    <property type="entry name" value="Homeodomain-like"/>
    <property type="match status" value="1"/>
</dbReference>
<dbReference type="InterPro" id="IPR035472">
    <property type="entry name" value="RpiR-like_SIS"/>
</dbReference>
<dbReference type="EMBL" id="CP093365">
    <property type="protein sequence ID" value="UQS84184.1"/>
    <property type="molecule type" value="Genomic_DNA"/>
</dbReference>
<evidence type="ECO:0000259" key="4">
    <source>
        <dbReference type="PROSITE" id="PS51071"/>
    </source>
</evidence>
<dbReference type="Proteomes" id="UP000831947">
    <property type="component" value="Chromosome"/>
</dbReference>
<name>A0ABY4PEH0_9LACO</name>
<dbReference type="Pfam" id="PF01380">
    <property type="entry name" value="SIS"/>
    <property type="match status" value="1"/>
</dbReference>
<dbReference type="InterPro" id="IPR046348">
    <property type="entry name" value="SIS_dom_sf"/>
</dbReference>
<dbReference type="InterPro" id="IPR001347">
    <property type="entry name" value="SIS_dom"/>
</dbReference>
<dbReference type="PANTHER" id="PTHR30514">
    <property type="entry name" value="GLUCOKINASE"/>
    <property type="match status" value="1"/>
</dbReference>
<dbReference type="SUPFAM" id="SSF53697">
    <property type="entry name" value="SIS domain"/>
    <property type="match status" value="1"/>
</dbReference>
<feature type="domain" description="SIS" evidence="5">
    <location>
        <begin position="94"/>
        <end position="235"/>
    </location>
</feature>
<accession>A0ABY4PEH0</accession>
<dbReference type="Gene3D" id="3.40.50.10490">
    <property type="entry name" value="Glucose-6-phosphate isomerase like protein, domain 1"/>
    <property type="match status" value="1"/>
</dbReference>
<keyword evidence="3" id="KW-0804">Transcription</keyword>
<feature type="domain" description="HTH rpiR-type" evidence="4">
    <location>
        <begin position="1"/>
        <end position="69"/>
    </location>
</feature>
<evidence type="ECO:0000256" key="2">
    <source>
        <dbReference type="ARBA" id="ARBA00023125"/>
    </source>
</evidence>
<dbReference type="PROSITE" id="PS51071">
    <property type="entry name" value="HTH_RPIR"/>
    <property type="match status" value="1"/>
</dbReference>
<evidence type="ECO:0000259" key="5">
    <source>
        <dbReference type="PROSITE" id="PS51464"/>
    </source>
</evidence>
<dbReference type="PROSITE" id="PS51464">
    <property type="entry name" value="SIS"/>
    <property type="match status" value="1"/>
</dbReference>
<evidence type="ECO:0000313" key="6">
    <source>
        <dbReference type="EMBL" id="UQS84184.1"/>
    </source>
</evidence>
<dbReference type="InterPro" id="IPR009057">
    <property type="entry name" value="Homeodomain-like_sf"/>
</dbReference>
<dbReference type="RefSeq" id="WP_249513368.1">
    <property type="nucleotide sequence ID" value="NZ_CP093365.1"/>
</dbReference>
<dbReference type="Pfam" id="PF01418">
    <property type="entry name" value="HTH_6"/>
    <property type="match status" value="1"/>
</dbReference>
<dbReference type="InterPro" id="IPR000281">
    <property type="entry name" value="HTH_RpiR"/>
</dbReference>